<evidence type="ECO:0000313" key="1">
    <source>
        <dbReference type="EMBL" id="CEM05528.1"/>
    </source>
</evidence>
<name>A0A0G4F1D3_9ALVE</name>
<protein>
    <submittedName>
        <fullName evidence="1">Uncharacterized protein</fullName>
    </submittedName>
</protein>
<dbReference type="PhylomeDB" id="A0A0G4F1D3"/>
<dbReference type="EMBL" id="CDMZ01000055">
    <property type="protein sequence ID" value="CEM05528.1"/>
    <property type="molecule type" value="Genomic_DNA"/>
</dbReference>
<dbReference type="VEuPathDB" id="CryptoDB:Cvel_2621"/>
<gene>
    <name evidence="1" type="ORF">Cvel_2621</name>
</gene>
<accession>A0A0G4F1D3</accession>
<proteinExistence type="predicted"/>
<organism evidence="1">
    <name type="scientific">Chromera velia CCMP2878</name>
    <dbReference type="NCBI Taxonomy" id="1169474"/>
    <lineage>
        <taxon>Eukaryota</taxon>
        <taxon>Sar</taxon>
        <taxon>Alveolata</taxon>
        <taxon>Colpodellida</taxon>
        <taxon>Chromeraceae</taxon>
        <taxon>Chromera</taxon>
    </lineage>
</organism>
<reference evidence="1" key="1">
    <citation type="submission" date="2014-11" db="EMBL/GenBank/DDBJ databases">
        <authorList>
            <person name="Otto D Thomas"/>
            <person name="Naeem Raeece"/>
        </authorList>
    </citation>
    <scope>NUCLEOTIDE SEQUENCE</scope>
</reference>
<dbReference type="AlphaFoldDB" id="A0A0G4F1D3"/>
<sequence length="173" mass="18900">MNSESDARDSVVFLFDIAQLYKPAEEKEWLTTPNTFLSTAVSAIDAAGLQLCEEVWLEAAFAADGKPIFSSVRDFLHDGLECRGFDVDRRDYKGGRKEGEKMQAGVDCSVMSEGHAIIIKKAAILPKTGRLVFVLGGIEQDLKVLGEKIDKEVKLGEWVPAGLEVHVIMVGAS</sequence>